<keyword evidence="1" id="KW-0472">Membrane</keyword>
<evidence type="ECO:0000256" key="1">
    <source>
        <dbReference type="SAM" id="Phobius"/>
    </source>
</evidence>
<dbReference type="HOGENOM" id="CLU_3296489_0_0_9"/>
<gene>
    <name evidence="2" type="ORF">GCWU000342_00094</name>
</gene>
<organism evidence="2 3">
    <name type="scientific">Shuttleworthella satelles DSM 14600</name>
    <dbReference type="NCBI Taxonomy" id="626523"/>
    <lineage>
        <taxon>Bacteria</taxon>
        <taxon>Bacillati</taxon>
        <taxon>Bacillota</taxon>
        <taxon>Clostridia</taxon>
        <taxon>Lachnospirales</taxon>
        <taxon>Lachnospiraceae</taxon>
        <taxon>Shuttleworthella</taxon>
    </lineage>
</organism>
<keyword evidence="3" id="KW-1185">Reference proteome</keyword>
<keyword evidence="1" id="KW-1133">Transmembrane helix</keyword>
<feature type="transmembrane region" description="Helical" evidence="1">
    <location>
        <begin position="9"/>
        <end position="32"/>
    </location>
</feature>
<reference evidence="2" key="1">
    <citation type="submission" date="2009-04" db="EMBL/GenBank/DDBJ databases">
        <authorList>
            <person name="Weinstock G."/>
            <person name="Sodergren E."/>
            <person name="Clifton S."/>
            <person name="Fulton L."/>
            <person name="Fulton B."/>
            <person name="Courtney L."/>
            <person name="Fronick C."/>
            <person name="Harrison M."/>
            <person name="Strong C."/>
            <person name="Farmer C."/>
            <person name="Delahaunty K."/>
            <person name="Markovic C."/>
            <person name="Hall O."/>
            <person name="Minx P."/>
            <person name="Tomlinson C."/>
            <person name="Mitreva M."/>
            <person name="Nelson J."/>
            <person name="Hou S."/>
            <person name="Wollam A."/>
            <person name="Pepin K.H."/>
            <person name="Johnson M."/>
            <person name="Bhonagiri V."/>
            <person name="Nash W.E."/>
            <person name="Warren W."/>
            <person name="Chinwalla A."/>
            <person name="Mardis E.R."/>
            <person name="Wilson R.K."/>
        </authorList>
    </citation>
    <scope>NUCLEOTIDE SEQUENCE [LARGE SCALE GENOMIC DNA]</scope>
    <source>
        <strain evidence="2">DSM 14600</strain>
    </source>
</reference>
<comment type="caution">
    <text evidence="2">The sequence shown here is derived from an EMBL/GenBank/DDBJ whole genome shotgun (WGS) entry which is preliminary data.</text>
</comment>
<dbReference type="Proteomes" id="UP000003494">
    <property type="component" value="Unassembled WGS sequence"/>
</dbReference>
<proteinExistence type="predicted"/>
<sequence>MIYIYHLKIILSISIDDFLLFILIFVQIIQIIQPEIGDYK</sequence>
<dbReference type="EMBL" id="ACIP02000001">
    <property type="protein sequence ID" value="EEP28753.1"/>
    <property type="molecule type" value="Genomic_DNA"/>
</dbReference>
<accession>C4G7Y1</accession>
<keyword evidence="1" id="KW-0812">Transmembrane</keyword>
<dbReference type="AlphaFoldDB" id="C4G7Y1"/>
<name>C4G7Y1_9FIRM</name>
<evidence type="ECO:0000313" key="3">
    <source>
        <dbReference type="Proteomes" id="UP000003494"/>
    </source>
</evidence>
<dbReference type="STRING" id="626523.GCWU000342_00094"/>
<evidence type="ECO:0000313" key="2">
    <source>
        <dbReference type="EMBL" id="EEP28753.1"/>
    </source>
</evidence>
<protein>
    <submittedName>
        <fullName evidence="2">Uncharacterized protein</fullName>
    </submittedName>
</protein>